<proteinExistence type="predicted"/>
<gene>
    <name evidence="1" type="ORF">GKD59_23005</name>
</gene>
<comment type="caution">
    <text evidence="1">The sequence shown here is derived from an EMBL/GenBank/DDBJ whole genome shotgun (WGS) entry which is preliminary data.</text>
</comment>
<dbReference type="Proteomes" id="UP000463337">
    <property type="component" value="Unassembled WGS sequence"/>
</dbReference>
<sequence>MIKTLLALDIDETINSLEDHQLMCDADDAGGDERLYPEMFKGVLKFCNISNGGNRSVLDLGMYVNVASLKAFNDLREEFDADVLGTSSWFCGGRDNKAIARFLDIPLDKFIGSGSTGGCELRCLSVAEAVLEGGYQRLVVLD</sequence>
<evidence type="ECO:0000313" key="1">
    <source>
        <dbReference type="EMBL" id="MRY60698.1"/>
    </source>
</evidence>
<accession>A0A7K0GNF5</accession>
<dbReference type="EMBL" id="WKLT01000092">
    <property type="protein sequence ID" value="MRY60698.1"/>
    <property type="molecule type" value="Genomic_DNA"/>
</dbReference>
<organism evidence="1 2">
    <name type="scientific">Parabacteroides distasonis</name>
    <dbReference type="NCBI Taxonomy" id="823"/>
    <lineage>
        <taxon>Bacteria</taxon>
        <taxon>Pseudomonadati</taxon>
        <taxon>Bacteroidota</taxon>
        <taxon>Bacteroidia</taxon>
        <taxon>Bacteroidales</taxon>
        <taxon>Tannerellaceae</taxon>
        <taxon>Parabacteroides</taxon>
    </lineage>
</organism>
<protein>
    <submittedName>
        <fullName evidence="1">Uncharacterized protein</fullName>
    </submittedName>
</protein>
<name>A0A7K0GNF5_PARDI</name>
<reference evidence="1 2" key="1">
    <citation type="journal article" date="2019" name="Nat. Med.">
        <title>A library of human gut bacterial isolates paired with longitudinal multiomics data enables mechanistic microbiome research.</title>
        <authorList>
            <person name="Poyet M."/>
            <person name="Groussin M."/>
            <person name="Gibbons S.M."/>
            <person name="Avila-Pacheco J."/>
            <person name="Jiang X."/>
            <person name="Kearney S.M."/>
            <person name="Perrotta A.R."/>
            <person name="Berdy B."/>
            <person name="Zhao S."/>
            <person name="Lieberman T.D."/>
            <person name="Swanson P.K."/>
            <person name="Smith M."/>
            <person name="Roesemann S."/>
            <person name="Alexander J.E."/>
            <person name="Rich S.A."/>
            <person name="Livny J."/>
            <person name="Vlamakis H."/>
            <person name="Clish C."/>
            <person name="Bullock K."/>
            <person name="Deik A."/>
            <person name="Scott J."/>
            <person name="Pierce K.A."/>
            <person name="Xavier R.J."/>
            <person name="Alm E.J."/>
        </authorList>
    </citation>
    <scope>NUCLEOTIDE SEQUENCE [LARGE SCALE GENOMIC DNA]</scope>
    <source>
        <strain evidence="1 2">BIOML-A41</strain>
    </source>
</reference>
<feature type="non-terminal residue" evidence="1">
    <location>
        <position position="142"/>
    </location>
</feature>
<evidence type="ECO:0000313" key="2">
    <source>
        <dbReference type="Proteomes" id="UP000463337"/>
    </source>
</evidence>
<dbReference type="RefSeq" id="WP_154398378.1">
    <property type="nucleotide sequence ID" value="NZ_WKLT01000092.1"/>
</dbReference>
<dbReference type="AlphaFoldDB" id="A0A7K0GNF5"/>